<dbReference type="GO" id="GO:0005524">
    <property type="term" value="F:ATP binding"/>
    <property type="evidence" value="ECO:0007669"/>
    <property type="project" value="UniProtKB-KW"/>
</dbReference>
<evidence type="ECO:0000256" key="1">
    <source>
        <dbReference type="ARBA" id="ARBA00004496"/>
    </source>
</evidence>
<dbReference type="SUPFAM" id="SSF52029">
    <property type="entry name" value="GroEL apical domain-like"/>
    <property type="match status" value="1"/>
</dbReference>
<dbReference type="EMBL" id="HBGT01008477">
    <property type="protein sequence ID" value="CAD9399590.1"/>
    <property type="molecule type" value="Transcribed_RNA"/>
</dbReference>
<evidence type="ECO:0000256" key="4">
    <source>
        <dbReference type="ARBA" id="ARBA00022741"/>
    </source>
</evidence>
<dbReference type="FunFam" id="3.50.7.10:FF:000008">
    <property type="entry name" value="T-complex protein 1 subunit theta"/>
    <property type="match status" value="1"/>
</dbReference>
<name>A0A7S2BKY6_9STRA</name>
<dbReference type="Gene3D" id="1.10.560.10">
    <property type="entry name" value="GroEL-like equatorial domain"/>
    <property type="match status" value="1"/>
</dbReference>
<dbReference type="GO" id="GO:0140662">
    <property type="term" value="F:ATP-dependent protein folding chaperone"/>
    <property type="evidence" value="ECO:0007669"/>
    <property type="project" value="InterPro"/>
</dbReference>
<dbReference type="Gene3D" id="3.50.7.10">
    <property type="entry name" value="GroEL"/>
    <property type="match status" value="1"/>
</dbReference>
<dbReference type="SUPFAM" id="SSF48592">
    <property type="entry name" value="GroEL equatorial domain-like"/>
    <property type="match status" value="1"/>
</dbReference>
<dbReference type="InterPro" id="IPR002423">
    <property type="entry name" value="Cpn60/GroEL/TCP-1"/>
</dbReference>
<dbReference type="AlphaFoldDB" id="A0A7S2BKY6"/>
<dbReference type="InterPro" id="IPR017998">
    <property type="entry name" value="Chaperone_TCP-1"/>
</dbReference>
<reference evidence="8" key="1">
    <citation type="submission" date="2021-01" db="EMBL/GenBank/DDBJ databases">
        <authorList>
            <person name="Corre E."/>
            <person name="Pelletier E."/>
            <person name="Niang G."/>
            <person name="Scheremetjew M."/>
            <person name="Finn R."/>
            <person name="Kale V."/>
            <person name="Holt S."/>
            <person name="Cochrane G."/>
            <person name="Meng A."/>
            <person name="Brown T."/>
            <person name="Cohen L."/>
        </authorList>
    </citation>
    <scope>NUCLEOTIDE SEQUENCE</scope>
    <source>
        <strain evidence="8">RCC1693</strain>
    </source>
</reference>
<keyword evidence="6 7" id="KW-0143">Chaperone</keyword>
<comment type="subcellular location">
    <subcellularLocation>
        <location evidence="1">Cytoplasm</location>
    </subcellularLocation>
</comment>
<evidence type="ECO:0000256" key="7">
    <source>
        <dbReference type="RuleBase" id="RU004187"/>
    </source>
</evidence>
<evidence type="ECO:0000256" key="2">
    <source>
        <dbReference type="ARBA" id="ARBA00008020"/>
    </source>
</evidence>
<dbReference type="CDD" id="cd03341">
    <property type="entry name" value="TCP1_theta"/>
    <property type="match status" value="1"/>
</dbReference>
<dbReference type="PANTHER" id="PTHR11353">
    <property type="entry name" value="CHAPERONIN"/>
    <property type="match status" value="1"/>
</dbReference>
<keyword evidence="5 7" id="KW-0067">ATP-binding</keyword>
<dbReference type="NCBIfam" id="TIGR02346">
    <property type="entry name" value="chap_CCT_theta"/>
    <property type="match status" value="1"/>
</dbReference>
<keyword evidence="4 7" id="KW-0547">Nucleotide-binding</keyword>
<evidence type="ECO:0000256" key="5">
    <source>
        <dbReference type="ARBA" id="ARBA00022840"/>
    </source>
</evidence>
<dbReference type="InterPro" id="IPR012721">
    <property type="entry name" value="Chap_CCT_theta"/>
</dbReference>
<dbReference type="Gene3D" id="3.30.260.10">
    <property type="entry name" value="TCP-1-like chaperonin intermediate domain"/>
    <property type="match status" value="1"/>
</dbReference>
<gene>
    <name evidence="8" type="ORF">FPAR1323_LOCUS4606</name>
</gene>
<dbReference type="InterPro" id="IPR027413">
    <property type="entry name" value="GROEL-like_equatorial_sf"/>
</dbReference>
<evidence type="ECO:0000256" key="6">
    <source>
        <dbReference type="ARBA" id="ARBA00023186"/>
    </source>
</evidence>
<dbReference type="InterPro" id="IPR027409">
    <property type="entry name" value="GroEL-like_apical_dom_sf"/>
</dbReference>
<evidence type="ECO:0000256" key="3">
    <source>
        <dbReference type="ARBA" id="ARBA00022490"/>
    </source>
</evidence>
<evidence type="ECO:0000313" key="8">
    <source>
        <dbReference type="EMBL" id="CAD9399590.1"/>
    </source>
</evidence>
<dbReference type="Pfam" id="PF00118">
    <property type="entry name" value="Cpn60_TCP1"/>
    <property type="match status" value="1"/>
</dbReference>
<keyword evidence="3" id="KW-0963">Cytoplasm</keyword>
<dbReference type="GO" id="GO:0005737">
    <property type="term" value="C:cytoplasm"/>
    <property type="evidence" value="ECO:0007669"/>
    <property type="project" value="UniProtKB-SubCell"/>
</dbReference>
<accession>A0A7S2BKY6</accession>
<sequence length="550" mass="58117">MAKSMSLNMASGTSGMLKSGHKSIEGLDEAVLKNIEAAKGIAQIVSSSMGPNGMNKLVVNHLSKIIVSSDCATLIQELEVQHPAAKMLALAAEMQDQEFGDATNLCVTFAGELLKLSEQLLISGVHQSEIVAGFKVAFDKTLEVLPTLVCHTVEDPRDRAALETAVTSVLMSKQYGNEECLAKLVTEACLTVMPNADSGRRPSVNSDSVRVVKLMGGNVNLSEVVHGMVFPRAAETVIKSVTGAKVTVFGCGIESESTETAGTVLIRNADDMLNYNKSEEKALEEVIAAIAATGTNVVISGGTISEMALHFIEKYKMMCVKIQSKWDLRRLCATVGATALVRIGAATPEEMGSCAKIYVKEFGNRKVTVFEQSGAEDTQVATIVLRSSVSAQINDLERACDDGVSCIKNLCKNPQFLPGAGATEMELATVLRAEADATDTLDQYAIRAFGEAFEAVPRILADNSGQDATALISQLYTAHQGGDKNAGVEIEPPHGVKDASEAKVLDLMVTKESALRLAVDAAITVLRVDQIIMSKPAGGGKAVGGPGGPR</sequence>
<dbReference type="GO" id="GO:0051082">
    <property type="term" value="F:unfolded protein binding"/>
    <property type="evidence" value="ECO:0007669"/>
    <property type="project" value="InterPro"/>
</dbReference>
<evidence type="ECO:0008006" key="9">
    <source>
        <dbReference type="Google" id="ProtNLM"/>
    </source>
</evidence>
<dbReference type="GO" id="GO:0016887">
    <property type="term" value="F:ATP hydrolysis activity"/>
    <property type="evidence" value="ECO:0007669"/>
    <property type="project" value="InterPro"/>
</dbReference>
<proteinExistence type="inferred from homology"/>
<protein>
    <recommendedName>
        <fullName evidence="9">CCT-theta</fullName>
    </recommendedName>
</protein>
<comment type="similarity">
    <text evidence="2 7">Belongs to the TCP-1 chaperonin family.</text>
</comment>
<dbReference type="PRINTS" id="PR00304">
    <property type="entry name" value="TCOMPLEXTCP1"/>
</dbReference>
<dbReference type="SUPFAM" id="SSF54849">
    <property type="entry name" value="GroEL-intermediate domain like"/>
    <property type="match status" value="1"/>
</dbReference>
<organism evidence="8">
    <name type="scientific">Florenciella parvula</name>
    <dbReference type="NCBI Taxonomy" id="236787"/>
    <lineage>
        <taxon>Eukaryota</taxon>
        <taxon>Sar</taxon>
        <taxon>Stramenopiles</taxon>
        <taxon>Ochrophyta</taxon>
        <taxon>Dictyochophyceae</taxon>
        <taxon>Florenciellales</taxon>
        <taxon>Florenciella</taxon>
    </lineage>
</organism>
<dbReference type="InterPro" id="IPR027410">
    <property type="entry name" value="TCP-1-like_intermed_sf"/>
</dbReference>